<organism evidence="1 2">
    <name type="scientific">Candidatus Methanoperedens nitratireducens</name>
    <dbReference type="NCBI Taxonomy" id="1392998"/>
    <lineage>
        <taxon>Archaea</taxon>
        <taxon>Methanobacteriati</taxon>
        <taxon>Methanobacteriota</taxon>
        <taxon>Stenosarchaea group</taxon>
        <taxon>Methanomicrobia</taxon>
        <taxon>Methanosarcinales</taxon>
        <taxon>ANME-2 cluster</taxon>
        <taxon>Candidatus Methanoperedentaceae</taxon>
        <taxon>Candidatus Methanoperedens</taxon>
    </lineage>
</organism>
<evidence type="ECO:0000313" key="1">
    <source>
        <dbReference type="EMBL" id="SNQ62694.1"/>
    </source>
</evidence>
<dbReference type="EMBL" id="FZMP01000231">
    <property type="protein sequence ID" value="SNQ62694.1"/>
    <property type="molecule type" value="Genomic_DNA"/>
</dbReference>
<dbReference type="AlphaFoldDB" id="A0A284VTS0"/>
<sequence>MTKIKSLYDAINYQKPENQCTNFLAFLLEKLPNKKIIDGICKNSGLTINEDMLSVKVQYPLKDGISIPDAIITFSNRKYLIIEAKMSDGGFKKTQFINHFNGGKEEFGGKENIWMLFLSGDDYIPSELNEFKKNHPERIGFLSWHSLLTLLEEYKASLGERYEIIIEEFSKFLSHNGIRKVIPMDNKELENFIENYPNEEKKKRASLEKFSKTINKIQEKIITDFEDVEPKHDKTDFPCFYRCLKIAGWHFDYSSYIFLDIISKKIGVVLTGYEDIDEYSKGQNKEIKEEFLGNWDEKYKDKYKVDSELCALTWFQNYEDDDEYPIKAAHFKIIEGTSGKPIKPGNLPAFDIRFYFGYVHELEIEKLNSYPEIIAKDFNKLFNNYIKSNELTRKSKKATFARKGN</sequence>
<name>A0A284VTS0_9EURY</name>
<reference evidence="2" key="1">
    <citation type="submission" date="2017-06" db="EMBL/GenBank/DDBJ databases">
        <authorList>
            <person name="Cremers G."/>
        </authorList>
    </citation>
    <scope>NUCLEOTIDE SEQUENCE [LARGE SCALE GENOMIC DNA]</scope>
</reference>
<proteinExistence type="predicted"/>
<dbReference type="RefSeq" id="WP_096207223.1">
    <property type="nucleotide sequence ID" value="NZ_FZMP01000231.1"/>
</dbReference>
<protein>
    <submittedName>
        <fullName evidence="1">Uncharacterized protein</fullName>
    </submittedName>
</protein>
<dbReference type="Proteomes" id="UP000218615">
    <property type="component" value="Unassembled WGS sequence"/>
</dbReference>
<gene>
    <name evidence="1" type="ORF">MNV_810036</name>
</gene>
<keyword evidence="2" id="KW-1185">Reference proteome</keyword>
<evidence type="ECO:0000313" key="2">
    <source>
        <dbReference type="Proteomes" id="UP000218615"/>
    </source>
</evidence>
<accession>A0A284VTS0</accession>